<keyword evidence="3" id="KW-0808">Transferase</keyword>
<dbReference type="EMBL" id="CP001696">
    <property type="protein sequence ID" value="ACV24345.1"/>
    <property type="molecule type" value="Genomic_DNA"/>
</dbReference>
<dbReference type="HOGENOM" id="CLU_736949_0_0_2"/>
<proteinExistence type="predicted"/>
<gene>
    <name evidence="3" type="ordered locus">Mefer_0523</name>
</gene>
<dbReference type="OrthoDB" id="71152at2157"/>
<dbReference type="Proteomes" id="UP000001495">
    <property type="component" value="Chromosome"/>
</dbReference>
<dbReference type="STRING" id="573064.Mefer_0523"/>
<dbReference type="InterPro" id="IPR028098">
    <property type="entry name" value="Glyco_trans_4-like_N"/>
</dbReference>
<feature type="domain" description="Glycosyltransferase subfamily 4-like N-terminal" evidence="2">
    <location>
        <begin position="39"/>
        <end position="160"/>
    </location>
</feature>
<dbReference type="SUPFAM" id="SSF53756">
    <property type="entry name" value="UDP-Glycosyltransferase/glycogen phosphorylase"/>
    <property type="match status" value="1"/>
</dbReference>
<dbReference type="Pfam" id="PF00534">
    <property type="entry name" value="Glycos_transf_1"/>
    <property type="match status" value="1"/>
</dbReference>
<dbReference type="CAZy" id="GT4">
    <property type="family name" value="Glycosyltransferase Family 4"/>
</dbReference>
<dbReference type="PANTHER" id="PTHR12526:SF622">
    <property type="entry name" value="GLYCOSYLTRANSFERASE (GROUP I)"/>
    <property type="match status" value="1"/>
</dbReference>
<protein>
    <submittedName>
        <fullName evidence="3">Glycosyl transferase group 1</fullName>
    </submittedName>
</protein>
<reference evidence="3" key="1">
    <citation type="submission" date="2009-08" db="EMBL/GenBank/DDBJ databases">
        <title>Complete sequence of chromosome of Methanocaldococcus fervens AG86.</title>
        <authorList>
            <consortium name="US DOE Joint Genome Institute"/>
            <person name="Lucas S."/>
            <person name="Copeland A."/>
            <person name="Lapidus A."/>
            <person name="Glavina del Rio T."/>
            <person name="Tice H."/>
            <person name="Bruce D."/>
            <person name="Goodwin L."/>
            <person name="Pitluck S."/>
            <person name="Chertkov O."/>
            <person name="Detter J.C."/>
            <person name="Han C."/>
            <person name="Tapia R."/>
            <person name="Larimer F."/>
            <person name="Land M."/>
            <person name="Hauser L."/>
            <person name="Kyrpides N."/>
            <person name="Ovchinnikova G."/>
            <person name="Lupa-Sieprawska M."/>
            <person name="Whitman W.B."/>
        </authorList>
    </citation>
    <scope>NUCLEOTIDE SEQUENCE [LARGE SCALE GENOMIC DNA]</scope>
    <source>
        <strain evidence="3">AG86</strain>
    </source>
</reference>
<feature type="domain" description="Glycosyl transferase family 1" evidence="1">
    <location>
        <begin position="171"/>
        <end position="346"/>
    </location>
</feature>
<dbReference type="InterPro" id="IPR001296">
    <property type="entry name" value="Glyco_trans_1"/>
</dbReference>
<dbReference type="eggNOG" id="arCOG01409">
    <property type="taxonomic scope" value="Archaea"/>
</dbReference>
<dbReference type="Gene3D" id="3.40.50.2000">
    <property type="entry name" value="Glycogen Phosphorylase B"/>
    <property type="match status" value="2"/>
</dbReference>
<keyword evidence="4" id="KW-1185">Reference proteome</keyword>
<evidence type="ECO:0000313" key="4">
    <source>
        <dbReference type="Proteomes" id="UP000001495"/>
    </source>
</evidence>
<evidence type="ECO:0000313" key="3">
    <source>
        <dbReference type="EMBL" id="ACV24345.1"/>
    </source>
</evidence>
<dbReference type="PANTHER" id="PTHR12526">
    <property type="entry name" value="GLYCOSYLTRANSFERASE"/>
    <property type="match status" value="1"/>
</dbReference>
<dbReference type="RefSeq" id="WP_015791082.1">
    <property type="nucleotide sequence ID" value="NC_013156.1"/>
</dbReference>
<name>C7P713_METFA</name>
<organism evidence="3 4">
    <name type="scientific">Methanocaldococcus fervens (strain DSM 4213 / JCM 15782 / AG86)</name>
    <name type="common">Methanococcus fervens</name>
    <dbReference type="NCBI Taxonomy" id="573064"/>
    <lineage>
        <taxon>Archaea</taxon>
        <taxon>Methanobacteriati</taxon>
        <taxon>Methanobacteriota</taxon>
        <taxon>Methanomada group</taxon>
        <taxon>Methanococci</taxon>
        <taxon>Methanococcales</taxon>
        <taxon>Methanocaldococcaceae</taxon>
        <taxon>Methanocaldococcus</taxon>
    </lineage>
</organism>
<dbReference type="AlphaFoldDB" id="C7P713"/>
<evidence type="ECO:0000259" key="2">
    <source>
        <dbReference type="Pfam" id="PF13439"/>
    </source>
</evidence>
<dbReference type="GO" id="GO:0016757">
    <property type="term" value="F:glycosyltransferase activity"/>
    <property type="evidence" value="ECO:0007669"/>
    <property type="project" value="InterPro"/>
</dbReference>
<dbReference type="Pfam" id="PF13439">
    <property type="entry name" value="Glyco_transf_4"/>
    <property type="match status" value="1"/>
</dbReference>
<evidence type="ECO:0000259" key="1">
    <source>
        <dbReference type="Pfam" id="PF00534"/>
    </source>
</evidence>
<dbReference type="KEGG" id="mfe:Mefer_0523"/>
<accession>C7P713</accession>
<dbReference type="GeneID" id="8365197"/>
<sequence length="375" mass="43608">MKKIKLGVIYALPEKYATSIRIKNLTERLENVEIIKIQPNNWPNNLFGKILVIIKNCLKVLNPKFKPDVVYASAPLIASSIPAILAKKIKKIPLIIDWDDCFVDFSKYKPKPWNLCYWEYLAVKNADKVVVVSDKLKELAMFLGKKEEDIEYIPNGVDLNLFNPEKYKEDRIKIRKKYKIKDDEIVVGFVGNINDLGNNNFVGKDVVNCAIKLKKEGILDKFRFLIVGFGSGLNLFKDYVKKNEIKDRFIFTGYVKHEDIPKYISAMDVALIPVGKNFTDLTRSSCKLKEFMAMEKIVITVNFGSFKKETINGKYALLVDNNEDFHKILKMLDKHKYINKNLRNYIKQNYDYKILSERLENIIFEVVKNCKKCKF</sequence>